<organism evidence="1 2">
    <name type="scientific">Paenibacillus favisporus</name>
    <dbReference type="NCBI Taxonomy" id="221028"/>
    <lineage>
        <taxon>Bacteria</taxon>
        <taxon>Bacillati</taxon>
        <taxon>Bacillota</taxon>
        <taxon>Bacilli</taxon>
        <taxon>Bacillales</taxon>
        <taxon>Paenibacillaceae</taxon>
        <taxon>Paenibacillus</taxon>
    </lineage>
</organism>
<accession>A0ABV2FB87</accession>
<sequence length="49" mass="6052">MFFVGRNDPQERWRHLSNMALMYINMYVQVKRVRVKLQAFKFFKSKGVR</sequence>
<name>A0ABV2FB87_9BACL</name>
<dbReference type="EMBL" id="JBEPLV010000007">
    <property type="protein sequence ID" value="MET3549036.1"/>
    <property type="molecule type" value="Genomic_DNA"/>
</dbReference>
<dbReference type="Proteomes" id="UP001549098">
    <property type="component" value="Unassembled WGS sequence"/>
</dbReference>
<evidence type="ECO:0000313" key="2">
    <source>
        <dbReference type="Proteomes" id="UP001549098"/>
    </source>
</evidence>
<evidence type="ECO:0000313" key="1">
    <source>
        <dbReference type="EMBL" id="MET3549036.1"/>
    </source>
</evidence>
<protein>
    <submittedName>
        <fullName evidence="1">Uncharacterized protein</fullName>
    </submittedName>
</protein>
<comment type="caution">
    <text evidence="1">The sequence shown here is derived from an EMBL/GenBank/DDBJ whole genome shotgun (WGS) entry which is preliminary data.</text>
</comment>
<gene>
    <name evidence="1" type="ORF">ABID47_005668</name>
</gene>
<proteinExistence type="predicted"/>
<keyword evidence="2" id="KW-1185">Reference proteome</keyword>
<reference evidence="1 2" key="1">
    <citation type="submission" date="2024-06" db="EMBL/GenBank/DDBJ databases">
        <title>Genomic Encyclopedia of Type Strains, Phase IV (KMG-IV): sequencing the most valuable type-strain genomes for metagenomic binning, comparative biology and taxonomic classification.</title>
        <authorList>
            <person name="Goeker M."/>
        </authorList>
    </citation>
    <scope>NUCLEOTIDE SEQUENCE [LARGE SCALE GENOMIC DNA]</scope>
    <source>
        <strain evidence="1 2">DSM 17253</strain>
    </source>
</reference>